<keyword evidence="4" id="KW-1185">Reference proteome</keyword>
<keyword evidence="2" id="KW-1133">Transmembrane helix</keyword>
<evidence type="ECO:0000313" key="4">
    <source>
        <dbReference type="Proteomes" id="UP001165653"/>
    </source>
</evidence>
<sequence length="602" mass="64809">MSAPSRRTFVNAAVILGVGLFALGGVSVVPPLRDLERRMVQEISLRLDPVESAFSGNGSQDRPWQRWKTKPALASEPVRMLSVDDDPDAWYSSSPPSPVDCALMFSRLREAGHSTVGCGYLMAWDDPEALALLALRKQLDELDSAVLGLPLARGAVAEPLPASFLRLSVDAKQIDGDVSSLPQMNRVAVPNAELGGERTLAGFTILENEKNASDTHPHVIARWGERIIFSLPLATEIAALKIDPEEIRILSGSEIRLGIGGPVIPVDEFGRTPIAPDASIVDIPAWKIVAEDNPVPPARDPLLIRDHRDEMPEADRAWSDDLPRAAHTLRIAPRYQKPVILSRLEALAEMALFGLIVLFAAWAASLERFGWRLLTVLMAAALSAELVYLFAARQNLWLPPLALTMVGVTSFLLAFIPGPESATKVKKHHAPWEIRPDPMPAPEPAVTSVVMPAPLVEAPSPLIVSAPAPLPPLKLPLAPVEPEPVPVAPPEIVPEPAPASLEPELPAVRVEIPEPAFIAAWIVELPEGFTRIKVSALPSEPGPEPVIESTQDSEVTIPLPDAPADVEEVAVELPQPQTPASASSSSAKKAKTSKKSRRKGGR</sequence>
<evidence type="ECO:0000313" key="3">
    <source>
        <dbReference type="EMBL" id="MCW1914853.1"/>
    </source>
</evidence>
<dbReference type="RefSeq" id="WP_264514389.1">
    <property type="nucleotide sequence ID" value="NZ_JAPDDR010000007.1"/>
</dbReference>
<feature type="region of interest" description="Disordered" evidence="1">
    <location>
        <begin position="538"/>
        <end position="602"/>
    </location>
</feature>
<feature type="transmembrane region" description="Helical" evidence="2">
    <location>
        <begin position="346"/>
        <end position="364"/>
    </location>
</feature>
<keyword evidence="2" id="KW-0812">Transmembrane</keyword>
<evidence type="ECO:0000256" key="1">
    <source>
        <dbReference type="SAM" id="MobiDB-lite"/>
    </source>
</evidence>
<dbReference type="EMBL" id="JAPDDR010000007">
    <property type="protein sequence ID" value="MCW1914853.1"/>
    <property type="molecule type" value="Genomic_DNA"/>
</dbReference>
<name>A0ABT3G4V5_9BACT</name>
<proteinExistence type="predicted"/>
<feature type="compositionally biased region" description="Basic residues" evidence="1">
    <location>
        <begin position="588"/>
        <end position="602"/>
    </location>
</feature>
<protein>
    <recommendedName>
        <fullName evidence="5">CHASE2 domain-containing protein</fullName>
    </recommendedName>
</protein>
<feature type="transmembrane region" description="Helical" evidence="2">
    <location>
        <begin position="371"/>
        <end position="391"/>
    </location>
</feature>
<comment type="caution">
    <text evidence="3">The sequence shown here is derived from an EMBL/GenBank/DDBJ whole genome shotgun (WGS) entry which is preliminary data.</text>
</comment>
<reference evidence="3" key="1">
    <citation type="submission" date="2022-10" db="EMBL/GenBank/DDBJ databases">
        <title>Luteolibacter sp. GHJ8, whole genome shotgun sequencing project.</title>
        <authorList>
            <person name="Zhao G."/>
            <person name="Shen L."/>
        </authorList>
    </citation>
    <scope>NUCLEOTIDE SEQUENCE</scope>
    <source>
        <strain evidence="3">GHJ8</strain>
    </source>
</reference>
<gene>
    <name evidence="3" type="ORF">OJ996_14795</name>
</gene>
<evidence type="ECO:0000256" key="2">
    <source>
        <dbReference type="SAM" id="Phobius"/>
    </source>
</evidence>
<organism evidence="3 4">
    <name type="scientific">Luteolibacter rhizosphaerae</name>
    <dbReference type="NCBI Taxonomy" id="2989719"/>
    <lineage>
        <taxon>Bacteria</taxon>
        <taxon>Pseudomonadati</taxon>
        <taxon>Verrucomicrobiota</taxon>
        <taxon>Verrucomicrobiia</taxon>
        <taxon>Verrucomicrobiales</taxon>
        <taxon>Verrucomicrobiaceae</taxon>
        <taxon>Luteolibacter</taxon>
    </lineage>
</organism>
<accession>A0ABT3G4V5</accession>
<dbReference type="Proteomes" id="UP001165653">
    <property type="component" value="Unassembled WGS sequence"/>
</dbReference>
<keyword evidence="2" id="KW-0472">Membrane</keyword>
<evidence type="ECO:0008006" key="5">
    <source>
        <dbReference type="Google" id="ProtNLM"/>
    </source>
</evidence>
<feature type="transmembrane region" description="Helical" evidence="2">
    <location>
        <begin position="397"/>
        <end position="416"/>
    </location>
</feature>